<dbReference type="Pfam" id="PF00485">
    <property type="entry name" value="PRK"/>
    <property type="match status" value="1"/>
</dbReference>
<dbReference type="CDD" id="cd02028">
    <property type="entry name" value="UMPK_like"/>
    <property type="match status" value="1"/>
</dbReference>
<evidence type="ECO:0000259" key="1">
    <source>
        <dbReference type="Pfam" id="PF00485"/>
    </source>
</evidence>
<dbReference type="SUPFAM" id="SSF52540">
    <property type="entry name" value="P-loop containing nucleoside triphosphate hydrolases"/>
    <property type="match status" value="1"/>
</dbReference>
<protein>
    <submittedName>
        <fullName evidence="2">Nucleoside kinase</fullName>
    </submittedName>
</protein>
<dbReference type="Gene3D" id="3.40.50.300">
    <property type="entry name" value="P-loop containing nucleotide triphosphate hydrolases"/>
    <property type="match status" value="1"/>
</dbReference>
<accession>A0A8J6Y457</accession>
<dbReference type="EMBL" id="JACXWA010000064">
    <property type="protein sequence ID" value="MBD3870508.1"/>
    <property type="molecule type" value="Genomic_DNA"/>
</dbReference>
<keyword evidence="2" id="KW-0418">Kinase</keyword>
<evidence type="ECO:0000313" key="2">
    <source>
        <dbReference type="EMBL" id="MBD3870508.1"/>
    </source>
</evidence>
<proteinExistence type="predicted"/>
<evidence type="ECO:0000313" key="3">
    <source>
        <dbReference type="Proteomes" id="UP000598633"/>
    </source>
</evidence>
<dbReference type="InterPro" id="IPR018163">
    <property type="entry name" value="Thr/Ala-tRNA-synth_IIc_edit"/>
</dbReference>
<comment type="caution">
    <text evidence="2">The sequence shown here is derived from an EMBL/GenBank/DDBJ whole genome shotgun (WGS) entry which is preliminary data.</text>
</comment>
<feature type="domain" description="Phosphoribulokinase/uridine kinase" evidence="1">
    <location>
        <begin position="291"/>
        <end position="490"/>
    </location>
</feature>
<dbReference type="Proteomes" id="UP000598633">
    <property type="component" value="Unassembled WGS sequence"/>
</dbReference>
<name>A0A8J6Y457_9BACT</name>
<dbReference type="InterPro" id="IPR006083">
    <property type="entry name" value="PRK/URK"/>
</dbReference>
<dbReference type="GO" id="GO:0016301">
    <property type="term" value="F:kinase activity"/>
    <property type="evidence" value="ECO:0007669"/>
    <property type="project" value="UniProtKB-KW"/>
</dbReference>
<dbReference type="PANTHER" id="PTHR10285">
    <property type="entry name" value="URIDINE KINASE"/>
    <property type="match status" value="1"/>
</dbReference>
<dbReference type="Gene3D" id="3.30.980.10">
    <property type="entry name" value="Threonyl-trna Synthetase, Chain A, domain 2"/>
    <property type="match status" value="1"/>
</dbReference>
<dbReference type="GO" id="GO:0005524">
    <property type="term" value="F:ATP binding"/>
    <property type="evidence" value="ECO:0007669"/>
    <property type="project" value="InterPro"/>
</dbReference>
<reference evidence="2 3" key="1">
    <citation type="submission" date="2020-08" db="EMBL/GenBank/DDBJ databases">
        <title>Acidobacteriota in marine sediments use diverse sulfur dissimilation pathways.</title>
        <authorList>
            <person name="Wasmund K."/>
        </authorList>
    </citation>
    <scope>NUCLEOTIDE SEQUENCE [LARGE SCALE GENOMIC DNA]</scope>
    <source>
        <strain evidence="2">MAG AM3-A</strain>
    </source>
</reference>
<dbReference type="AlphaFoldDB" id="A0A8J6Y457"/>
<dbReference type="SUPFAM" id="SSF55186">
    <property type="entry name" value="ThrRS/AlaRS common domain"/>
    <property type="match status" value="1"/>
</dbReference>
<sequence>MNNNKVEIRYCGTVHRVESGIRIDDFLRSINGEISDTVLSALVNRRQVMLDFPLRGEVDLELVSFGDREGESVYKRSVCLIFYEACYQLYPGVRTVIGQSLGNCYHYQLRGEHPELEEMAAAIENKMVELFREKRPFRRETVTIEEAEKHCRERGCDDKLQLLATRRSSTVHTISCGDFVDLAYGPCAPHTGCCPTFGVMPFEDGLLLRFPRRADRNHLPHFTPRQLLYNTYVEARRWQELLGVQNVGQLNQLCLDGGSGHIIRIAEGLHEKKIAQIADEILSRSPRIRLVTIAGPSSSGKTTFAKRLGIQLWVNGIDMITLSLDNYYVNRDDTPRDEQGRLDFESLEAIDLELFHRHLADLLAGREVLTPRFDFVTGRRSPEIDWVPLQLEDHQVLSIEGIHGLNDRLTKTVPRNQKYRIFISALSQLAIDDHNRIFTADARLVRRIVRDNLFRGFNAERTLDLWETVRRGEGKWIFPFQEQADVMFNSALVYEPAVLKVFAERFLLHVPKTNPAYTEAFRLLKHLSMFVPIFPDEVPQTYILREFIGGSTFKY</sequence>
<organism evidence="2 3">
    <name type="scientific">Candidatus Sulfomarinibacter kjeldsenii</name>
    <dbReference type="NCBI Taxonomy" id="2885994"/>
    <lineage>
        <taxon>Bacteria</taxon>
        <taxon>Pseudomonadati</taxon>
        <taxon>Acidobacteriota</taxon>
        <taxon>Thermoanaerobaculia</taxon>
        <taxon>Thermoanaerobaculales</taxon>
        <taxon>Candidatus Sulfomarinibacteraceae</taxon>
        <taxon>Candidatus Sulfomarinibacter</taxon>
    </lineage>
</organism>
<dbReference type="InterPro" id="IPR027417">
    <property type="entry name" value="P-loop_NTPase"/>
</dbReference>
<keyword evidence="2" id="KW-0808">Transferase</keyword>
<gene>
    <name evidence="2" type="ORF">IFJ97_04025</name>
</gene>